<feature type="compositionally biased region" description="Polar residues" evidence="2">
    <location>
        <begin position="926"/>
        <end position="935"/>
    </location>
</feature>
<sequence>MSGKSDGKMKWAAVRGRLGSSQDSDTQQEANLESADPELCIRLLQVPTVVNYSGLRRRLESSDQTWMVQFLELSGLDLLLEALDRLSGRGCSRIADALLQLTCVNCVRAVMNSSTGIHFIIDNEGYIRKLSQALDTSNTMVKKQVFDLLAALSVFSADGHRLALDALDHYKGVKTQQYRFSVIMNELQATDNVPYMVTLLSVINALIFGTDDLRQRDKMRKQFIGLQLLDVLPKLREEEDEDLIIQWEAFEETMSEDEEELLRVYGGIDMSDHLEVFTTLFNKVSSTPASMQLLSILQTLLLLGPDHSDIWQALESITNRAILLAQDSHMESSEKIMQRLLFSKGKSCRGQHELDGQLGRADKGVQTDADTPPPPPGMIVAQGSQSLGSAAPTKAHRCPTLRMKKLNWQKLRAVTDKGAAAPVKKEPKEITFIDPKKNLNLNIFLKQFKCKNEDFVAMIQNGDRTKFDVEVLKQLVKLLPESHEIENLKSFQGDKEKLANVDRFYTSLLTVPCYQLRIECMLLCEEMSSVLDVLKPRAKLVAEACQSLRTSTLMLSFCKLILDVGNFLNYGSHTGNAAGFKISSLLKLTETKANKSRITLLHHILEEAEVNHPELLALPDDIEICEKAAGISLESVQSEASALLKRLNETAKKVSTSNEEVKEQYGNILQESLEACQDLTETLTETEKIKSELAVYLCEDVNQLSLEELFGNIKTFRGLFLKALKENKSRRELAAKAEKRKKQLADEESKRQKGENGKIIKKGFVPQDDDCIIDHLLADIRKGFSLRKTRPRCDSESLPSSEIRRDTLPSGSSVKLVEEKAAELTITFAPSKTPSEGPRAETGGVNGFLSPSEETPPAPQGAVQDGPAAPPKAPPGEPAMMKQAPPVRPASLQGGLHPQGPAVSSPDTMQPQPQVEAEHQPCFPTNGFSPDSSEASVLSPTSLSDSDLLEAVLDGTSRLASEKMIPKEPVDVKVDIHMKEGPLPNANNVPSSERNTTGDEEGEISNEISHLAETVGQEKGREERKCIILKTSVTTLSEGIEGFDVPDGLVSPDLPSVSEALPPSPKPEPKRKRSFYKSNKKNPGYSRKRKSRGKC</sequence>
<dbReference type="InterPro" id="IPR014768">
    <property type="entry name" value="GBD/FH3_dom"/>
</dbReference>
<feature type="region of interest" description="Disordered" evidence="2">
    <location>
        <begin position="827"/>
        <end position="946"/>
    </location>
</feature>
<evidence type="ECO:0008006" key="8">
    <source>
        <dbReference type="Google" id="ProtNLM"/>
    </source>
</evidence>
<dbReference type="EMBL" id="JAPTMU010000008">
    <property type="protein sequence ID" value="KAJ4938910.1"/>
    <property type="molecule type" value="Genomic_DNA"/>
</dbReference>
<feature type="region of interest" description="Disordered" evidence="2">
    <location>
        <begin position="1041"/>
        <end position="1095"/>
    </location>
</feature>
<evidence type="ECO:0000313" key="6">
    <source>
        <dbReference type="EMBL" id="KAJ4938910.1"/>
    </source>
</evidence>
<name>A0AAD6FKM5_9TELE</name>
<dbReference type="InterPro" id="IPR011989">
    <property type="entry name" value="ARM-like"/>
</dbReference>
<keyword evidence="1" id="KW-0175">Coiled coil</keyword>
<feature type="compositionally biased region" description="Low complexity" evidence="2">
    <location>
        <begin position="936"/>
        <end position="946"/>
    </location>
</feature>
<evidence type="ECO:0000259" key="3">
    <source>
        <dbReference type="PROSITE" id="PS51082"/>
    </source>
</evidence>
<accession>A0AAD6FKM5</accession>
<feature type="domain" description="WH2" evidence="3">
    <location>
        <begin position="774"/>
        <end position="789"/>
    </location>
</feature>
<feature type="region of interest" description="Disordered" evidence="2">
    <location>
        <begin position="980"/>
        <end position="1006"/>
    </location>
</feature>
<dbReference type="SMART" id="SM00498">
    <property type="entry name" value="FH2"/>
    <property type="match status" value="1"/>
</dbReference>
<dbReference type="Pfam" id="PF06367">
    <property type="entry name" value="Drf_FH3"/>
    <property type="match status" value="1"/>
</dbReference>
<dbReference type="PROSITE" id="PS51232">
    <property type="entry name" value="GBD_FH3"/>
    <property type="match status" value="1"/>
</dbReference>
<comment type="caution">
    <text evidence="6">The sequence shown here is derived from an EMBL/GenBank/DDBJ whole genome shotgun (WGS) entry which is preliminary data.</text>
</comment>
<dbReference type="AlphaFoldDB" id="A0AAD6FKM5"/>
<dbReference type="InterPro" id="IPR010472">
    <property type="entry name" value="FH3_dom"/>
</dbReference>
<gene>
    <name evidence="6" type="ORF">JOQ06_028376</name>
</gene>
<dbReference type="SMART" id="SM01140">
    <property type="entry name" value="Drf_GBD"/>
    <property type="match status" value="1"/>
</dbReference>
<dbReference type="Proteomes" id="UP001219934">
    <property type="component" value="Unassembled WGS sequence"/>
</dbReference>
<proteinExistence type="predicted"/>
<dbReference type="GO" id="GO:0031267">
    <property type="term" value="F:small GTPase binding"/>
    <property type="evidence" value="ECO:0007669"/>
    <property type="project" value="InterPro"/>
</dbReference>
<dbReference type="InterPro" id="IPR010473">
    <property type="entry name" value="GTPase-bd"/>
</dbReference>
<dbReference type="SUPFAM" id="SSF48371">
    <property type="entry name" value="ARM repeat"/>
    <property type="match status" value="1"/>
</dbReference>
<dbReference type="Pfam" id="PF02181">
    <property type="entry name" value="FH2"/>
    <property type="match status" value="1"/>
</dbReference>
<protein>
    <recommendedName>
        <fullName evidence="8">Inverted formin-2</fullName>
    </recommendedName>
</protein>
<dbReference type="SMART" id="SM01139">
    <property type="entry name" value="Drf_FH3"/>
    <property type="match status" value="1"/>
</dbReference>
<dbReference type="Gene3D" id="1.25.10.10">
    <property type="entry name" value="Leucine-rich Repeat Variant"/>
    <property type="match status" value="1"/>
</dbReference>
<dbReference type="PANTHER" id="PTHR46345">
    <property type="entry name" value="INVERTED FORMIN-2"/>
    <property type="match status" value="1"/>
</dbReference>
<dbReference type="GO" id="GO:0030036">
    <property type="term" value="P:actin cytoskeleton organization"/>
    <property type="evidence" value="ECO:0007669"/>
    <property type="project" value="InterPro"/>
</dbReference>
<organism evidence="6 7">
    <name type="scientific">Pogonophryne albipinna</name>
    <dbReference type="NCBI Taxonomy" id="1090488"/>
    <lineage>
        <taxon>Eukaryota</taxon>
        <taxon>Metazoa</taxon>
        <taxon>Chordata</taxon>
        <taxon>Craniata</taxon>
        <taxon>Vertebrata</taxon>
        <taxon>Euteleostomi</taxon>
        <taxon>Actinopterygii</taxon>
        <taxon>Neopterygii</taxon>
        <taxon>Teleostei</taxon>
        <taxon>Neoteleostei</taxon>
        <taxon>Acanthomorphata</taxon>
        <taxon>Eupercaria</taxon>
        <taxon>Perciformes</taxon>
        <taxon>Notothenioidei</taxon>
        <taxon>Pogonophryne</taxon>
    </lineage>
</organism>
<feature type="region of interest" description="Disordered" evidence="2">
    <location>
        <begin position="789"/>
        <end position="814"/>
    </location>
</feature>
<dbReference type="InterPro" id="IPR015425">
    <property type="entry name" value="FH2_Formin"/>
</dbReference>
<evidence type="ECO:0000256" key="1">
    <source>
        <dbReference type="SAM" id="Coils"/>
    </source>
</evidence>
<keyword evidence="7" id="KW-1185">Reference proteome</keyword>
<dbReference type="SUPFAM" id="SSF101447">
    <property type="entry name" value="Formin homology 2 domain (FH2 domain)"/>
    <property type="match status" value="1"/>
</dbReference>
<feature type="coiled-coil region" evidence="1">
    <location>
        <begin position="633"/>
        <end position="664"/>
    </location>
</feature>
<dbReference type="PANTHER" id="PTHR46345:SF5">
    <property type="entry name" value="INVERTED FORMIN-2"/>
    <property type="match status" value="1"/>
</dbReference>
<evidence type="ECO:0000313" key="7">
    <source>
        <dbReference type="Proteomes" id="UP001219934"/>
    </source>
</evidence>
<feature type="compositionally biased region" description="Polar residues" evidence="2">
    <location>
        <begin position="985"/>
        <end position="995"/>
    </location>
</feature>
<dbReference type="GO" id="GO:0003779">
    <property type="term" value="F:actin binding"/>
    <property type="evidence" value="ECO:0007669"/>
    <property type="project" value="InterPro"/>
</dbReference>
<dbReference type="PROSITE" id="PS51444">
    <property type="entry name" value="FH2"/>
    <property type="match status" value="1"/>
</dbReference>
<evidence type="ECO:0000259" key="4">
    <source>
        <dbReference type="PROSITE" id="PS51232"/>
    </source>
</evidence>
<feature type="compositionally biased region" description="Basic residues" evidence="2">
    <location>
        <begin position="1069"/>
        <end position="1095"/>
    </location>
</feature>
<dbReference type="InterPro" id="IPR042201">
    <property type="entry name" value="FH2_Formin_sf"/>
</dbReference>
<dbReference type="InterPro" id="IPR003124">
    <property type="entry name" value="WH2_dom"/>
</dbReference>
<evidence type="ECO:0000256" key="2">
    <source>
        <dbReference type="SAM" id="MobiDB-lite"/>
    </source>
</evidence>
<evidence type="ECO:0000259" key="5">
    <source>
        <dbReference type="PROSITE" id="PS51444"/>
    </source>
</evidence>
<dbReference type="Gene3D" id="1.10.238.150">
    <property type="entry name" value="Formin, FH3 diaphanous domain"/>
    <property type="match status" value="1"/>
</dbReference>
<feature type="compositionally biased region" description="Pro residues" evidence="2">
    <location>
        <begin position="868"/>
        <end position="877"/>
    </location>
</feature>
<dbReference type="Gene3D" id="1.20.58.2220">
    <property type="entry name" value="Formin, FH2 domain"/>
    <property type="match status" value="1"/>
</dbReference>
<reference evidence="6" key="1">
    <citation type="submission" date="2022-11" db="EMBL/GenBank/DDBJ databases">
        <title>Chromosome-level genome of Pogonophryne albipinna.</title>
        <authorList>
            <person name="Jo E."/>
        </authorList>
    </citation>
    <scope>NUCLEOTIDE SEQUENCE</scope>
    <source>
        <strain evidence="6">SGF0006</strain>
        <tissue evidence="6">Muscle</tissue>
    </source>
</reference>
<feature type="domain" description="FH2" evidence="5">
    <location>
        <begin position="361"/>
        <end position="746"/>
    </location>
</feature>
<dbReference type="PROSITE" id="PS51082">
    <property type="entry name" value="WH2"/>
    <property type="match status" value="1"/>
</dbReference>
<dbReference type="InterPro" id="IPR016024">
    <property type="entry name" value="ARM-type_fold"/>
</dbReference>
<dbReference type="Pfam" id="PF06371">
    <property type="entry name" value="Drf_GBD"/>
    <property type="match status" value="1"/>
</dbReference>
<feature type="region of interest" description="Disordered" evidence="2">
    <location>
        <begin position="357"/>
        <end position="376"/>
    </location>
</feature>
<feature type="coiled-coil region" evidence="1">
    <location>
        <begin position="721"/>
        <end position="750"/>
    </location>
</feature>
<feature type="domain" description="GBD/FH3" evidence="4">
    <location>
        <begin position="1"/>
        <end position="332"/>
    </location>
</feature>